<accession>A0A2T1GCD2</accession>
<keyword evidence="2" id="KW-1185">Reference proteome</keyword>
<protein>
    <submittedName>
        <fullName evidence="1">Type II toxin-antitoxin system HigB family toxin</fullName>
    </submittedName>
</protein>
<dbReference type="InterPro" id="IPR018669">
    <property type="entry name" value="Toxin_HigB"/>
</dbReference>
<proteinExistence type="predicted"/>
<dbReference type="OrthoDB" id="9799912at2"/>
<dbReference type="Proteomes" id="UP000238937">
    <property type="component" value="Unassembled WGS sequence"/>
</dbReference>
<dbReference type="GO" id="GO:0110001">
    <property type="term" value="C:toxin-antitoxin complex"/>
    <property type="evidence" value="ECO:0007669"/>
    <property type="project" value="InterPro"/>
</dbReference>
<name>A0A2T1GCD2_9CYAN</name>
<gene>
    <name evidence="1" type="ORF">C7B77_16300</name>
</gene>
<dbReference type="GO" id="GO:0004519">
    <property type="term" value="F:endonuclease activity"/>
    <property type="evidence" value="ECO:0007669"/>
    <property type="project" value="InterPro"/>
</dbReference>
<reference evidence="1 2" key="1">
    <citation type="submission" date="2018-03" db="EMBL/GenBank/DDBJ databases">
        <title>The ancient ancestry and fast evolution of plastids.</title>
        <authorList>
            <person name="Moore K.R."/>
            <person name="Magnabosco C."/>
            <person name="Momper L."/>
            <person name="Gold D.A."/>
            <person name="Bosak T."/>
            <person name="Fournier G.P."/>
        </authorList>
    </citation>
    <scope>NUCLEOTIDE SEQUENCE [LARGE SCALE GENOMIC DNA]</scope>
    <source>
        <strain evidence="1 2">CCALA 037</strain>
    </source>
</reference>
<dbReference type="AlphaFoldDB" id="A0A2T1GCD2"/>
<dbReference type="EMBL" id="PVWO01000214">
    <property type="protein sequence ID" value="PSB55053.1"/>
    <property type="molecule type" value="Genomic_DNA"/>
</dbReference>
<evidence type="ECO:0000313" key="2">
    <source>
        <dbReference type="Proteomes" id="UP000238937"/>
    </source>
</evidence>
<dbReference type="GO" id="GO:0003723">
    <property type="term" value="F:RNA binding"/>
    <property type="evidence" value="ECO:0007669"/>
    <property type="project" value="InterPro"/>
</dbReference>
<dbReference type="Pfam" id="PF09907">
    <property type="entry name" value="HigB_toxin"/>
    <property type="match status" value="1"/>
</dbReference>
<dbReference type="RefSeq" id="WP_106306941.1">
    <property type="nucleotide sequence ID" value="NZ_PVWO01000214.1"/>
</dbReference>
<evidence type="ECO:0000313" key="1">
    <source>
        <dbReference type="EMBL" id="PSB55053.1"/>
    </source>
</evidence>
<sequence>MHIISRKRLVLFALTHADSEVALDTWYRTAKSAEWQNLVELREAYPSADLVGIYTVFNIKGNHYRLIAEINYRSGTIFVRNILTHAEYDKEQWKS</sequence>
<organism evidence="1 2">
    <name type="scientific">Chamaesiphon polymorphus CCALA 037</name>
    <dbReference type="NCBI Taxonomy" id="2107692"/>
    <lineage>
        <taxon>Bacteria</taxon>
        <taxon>Bacillati</taxon>
        <taxon>Cyanobacteriota</taxon>
        <taxon>Cyanophyceae</taxon>
        <taxon>Gomontiellales</taxon>
        <taxon>Chamaesiphonaceae</taxon>
        <taxon>Chamaesiphon</taxon>
    </lineage>
</organism>
<comment type="caution">
    <text evidence="1">The sequence shown here is derived from an EMBL/GenBank/DDBJ whole genome shotgun (WGS) entry which is preliminary data.</text>
</comment>